<dbReference type="Pfam" id="PF00258">
    <property type="entry name" value="Flavodoxin_1"/>
    <property type="match status" value="1"/>
</dbReference>
<dbReference type="PROSITE" id="PS50902">
    <property type="entry name" value="FLAVODOXIN_LIKE"/>
    <property type="match status" value="1"/>
</dbReference>
<protein>
    <recommendedName>
        <fullName evidence="8">Flavodoxin</fullName>
    </recommendedName>
</protein>
<evidence type="ECO:0000313" key="10">
    <source>
        <dbReference type="EMBL" id="PAE87096.1"/>
    </source>
</evidence>
<evidence type="ECO:0000259" key="9">
    <source>
        <dbReference type="PROSITE" id="PS50902"/>
    </source>
</evidence>
<gene>
    <name evidence="10" type="ORF">CHH72_20155</name>
</gene>
<comment type="function">
    <text evidence="2 8">Low-potential electron donor to a number of redox enzymes.</text>
</comment>
<dbReference type="InterPro" id="IPR001226">
    <property type="entry name" value="Flavodoxin_CS"/>
</dbReference>
<dbReference type="SUPFAM" id="SSF52218">
    <property type="entry name" value="Flavoproteins"/>
    <property type="match status" value="1"/>
</dbReference>
<dbReference type="Proteomes" id="UP000216207">
    <property type="component" value="Unassembled WGS sequence"/>
</dbReference>
<evidence type="ECO:0000256" key="8">
    <source>
        <dbReference type="RuleBase" id="RU367037"/>
    </source>
</evidence>
<evidence type="ECO:0000256" key="1">
    <source>
        <dbReference type="ARBA" id="ARBA00001917"/>
    </source>
</evidence>
<sequence>MRVLIVFASMSGNTEDMAELIKLELATDGVEVDMEEMDGYNASELLNYDGALIGSYTWGDGDLPYEAEDFAEELAELDLTGVIAAVFGSGDRVYPAFCEAVHTFESILRNGGATVTAKGLEMEFDPNTDEERAACRSFANTFLTALKQRQMV</sequence>
<dbReference type="InterPro" id="IPR029039">
    <property type="entry name" value="Flavoprotein-like_sf"/>
</dbReference>
<dbReference type="EMBL" id="NPCC01000042">
    <property type="protein sequence ID" value="PAE87096.1"/>
    <property type="molecule type" value="Genomic_DNA"/>
</dbReference>
<name>A0A268NUC2_SHOCL</name>
<dbReference type="PROSITE" id="PS00201">
    <property type="entry name" value="FLAVODOXIN"/>
    <property type="match status" value="1"/>
</dbReference>
<dbReference type="RefSeq" id="WP_095327315.1">
    <property type="nucleotide sequence ID" value="NZ_NPCC01000042.1"/>
</dbReference>
<keyword evidence="6 8" id="KW-0288">FMN</keyword>
<evidence type="ECO:0000256" key="4">
    <source>
        <dbReference type="ARBA" id="ARBA00022448"/>
    </source>
</evidence>
<comment type="caution">
    <text evidence="10">The sequence shown here is derived from an EMBL/GenBank/DDBJ whole genome shotgun (WGS) entry which is preliminary data.</text>
</comment>
<evidence type="ECO:0000256" key="3">
    <source>
        <dbReference type="ARBA" id="ARBA00005267"/>
    </source>
</evidence>
<dbReference type="NCBIfam" id="NF005216">
    <property type="entry name" value="PRK06703.1"/>
    <property type="match status" value="1"/>
</dbReference>
<evidence type="ECO:0000256" key="6">
    <source>
        <dbReference type="ARBA" id="ARBA00022643"/>
    </source>
</evidence>
<dbReference type="InterPro" id="IPR010087">
    <property type="entry name" value="Flav_short"/>
</dbReference>
<keyword evidence="5 8" id="KW-0285">Flavoprotein</keyword>
<proteinExistence type="inferred from homology"/>
<dbReference type="Gene3D" id="3.40.50.360">
    <property type="match status" value="1"/>
</dbReference>
<dbReference type="GO" id="GO:0009055">
    <property type="term" value="F:electron transfer activity"/>
    <property type="evidence" value="ECO:0007669"/>
    <property type="project" value="UniProtKB-UniRule"/>
</dbReference>
<evidence type="ECO:0000256" key="7">
    <source>
        <dbReference type="ARBA" id="ARBA00022982"/>
    </source>
</evidence>
<keyword evidence="4 8" id="KW-0813">Transport</keyword>
<dbReference type="PANTHER" id="PTHR42809">
    <property type="entry name" value="FLAVODOXIN 2"/>
    <property type="match status" value="1"/>
</dbReference>
<evidence type="ECO:0000313" key="11">
    <source>
        <dbReference type="Proteomes" id="UP000216207"/>
    </source>
</evidence>
<comment type="cofactor">
    <cofactor evidence="1 8">
        <name>FMN</name>
        <dbReference type="ChEBI" id="CHEBI:58210"/>
    </cofactor>
</comment>
<feature type="domain" description="Flavodoxin-like" evidence="9">
    <location>
        <begin position="3"/>
        <end position="143"/>
    </location>
</feature>
<evidence type="ECO:0000256" key="2">
    <source>
        <dbReference type="ARBA" id="ARBA00003297"/>
    </source>
</evidence>
<dbReference type="InterPro" id="IPR050619">
    <property type="entry name" value="Flavodoxin"/>
</dbReference>
<dbReference type="AlphaFoldDB" id="A0A268NUC2"/>
<dbReference type="GO" id="GO:0010181">
    <property type="term" value="F:FMN binding"/>
    <property type="evidence" value="ECO:0007669"/>
    <property type="project" value="UniProtKB-UniRule"/>
</dbReference>
<keyword evidence="7 8" id="KW-0249">Electron transport</keyword>
<organism evidence="10 11">
    <name type="scientific">Shouchella clausii</name>
    <name type="common">Alkalihalobacillus clausii</name>
    <dbReference type="NCBI Taxonomy" id="79880"/>
    <lineage>
        <taxon>Bacteria</taxon>
        <taxon>Bacillati</taxon>
        <taxon>Bacillota</taxon>
        <taxon>Bacilli</taxon>
        <taxon>Bacillales</taxon>
        <taxon>Bacillaceae</taxon>
        <taxon>Shouchella</taxon>
    </lineage>
</organism>
<reference evidence="10 11" key="1">
    <citation type="submission" date="2017-07" db="EMBL/GenBank/DDBJ databases">
        <title>Isolation and whole genome analysis of endospore-forming bacteria from heroin.</title>
        <authorList>
            <person name="Kalinowski J."/>
            <person name="Ahrens B."/>
            <person name="Al-Dilaimi A."/>
            <person name="Winkler A."/>
            <person name="Wibberg D."/>
            <person name="Schleenbecker U."/>
            <person name="Ruckert C."/>
            <person name="Wolfel R."/>
            <person name="Grass G."/>
        </authorList>
    </citation>
    <scope>NUCLEOTIDE SEQUENCE [LARGE SCALE GENOMIC DNA]</scope>
    <source>
        <strain evidence="10 11">7539</strain>
    </source>
</reference>
<dbReference type="PANTHER" id="PTHR42809:SF1">
    <property type="entry name" value="FLAVODOXIN 1"/>
    <property type="match status" value="1"/>
</dbReference>
<comment type="similarity">
    <text evidence="3 8">Belongs to the flavodoxin family.</text>
</comment>
<dbReference type="InterPro" id="IPR008254">
    <property type="entry name" value="Flavodoxin/NO_synth"/>
</dbReference>
<evidence type="ECO:0000256" key="5">
    <source>
        <dbReference type="ARBA" id="ARBA00022630"/>
    </source>
</evidence>
<dbReference type="GO" id="GO:0016651">
    <property type="term" value="F:oxidoreductase activity, acting on NAD(P)H"/>
    <property type="evidence" value="ECO:0007669"/>
    <property type="project" value="UniProtKB-ARBA"/>
</dbReference>
<accession>A0A268NUC2</accession>
<dbReference type="NCBIfam" id="TIGR01753">
    <property type="entry name" value="flav_short"/>
    <property type="match status" value="1"/>
</dbReference>